<dbReference type="AlphaFoldDB" id="A0A7U4DKL8"/>
<organism evidence="1">
    <name type="scientific">Geobacillus sp. (strain Y4.1MC1)</name>
    <dbReference type="NCBI Taxonomy" id="581103"/>
    <lineage>
        <taxon>Bacteria</taxon>
        <taxon>Bacillati</taxon>
        <taxon>Bacillota</taxon>
        <taxon>Bacilli</taxon>
        <taxon>Bacillales</taxon>
        <taxon>Anoxybacillaceae</taxon>
        <taxon>Geobacillus</taxon>
    </lineage>
</organism>
<dbReference type="KEGG" id="gmc:GY4MC1_1863"/>
<dbReference type="InterPro" id="IPR036091">
    <property type="entry name" value="Prodiol/glycerol_DeHase__sf_su"/>
</dbReference>
<dbReference type="PIRSF" id="PIRSF018505">
    <property type="entry name" value="Prpndl_dhdrts_sm"/>
    <property type="match status" value="1"/>
</dbReference>
<dbReference type="Pfam" id="PF02287">
    <property type="entry name" value="Dehydratase_SU"/>
    <property type="match status" value="1"/>
</dbReference>
<gene>
    <name evidence="1" type="ORF">GY4MC1_1863</name>
</gene>
<reference evidence="1" key="1">
    <citation type="submission" date="2010-10" db="EMBL/GenBank/DDBJ databases">
        <title>Complete sequence of chromosome of Geobacillus sp. Y4.1MC1.</title>
        <authorList>
            <consortium name="US DOE Joint Genome Institute"/>
            <person name="Lucas S."/>
            <person name="Copeland A."/>
            <person name="Lapidus A."/>
            <person name="Cheng J.-F."/>
            <person name="Bruce D."/>
            <person name="Goodwin L."/>
            <person name="Pitluck S."/>
            <person name="Chertkov O."/>
            <person name="Zhang X."/>
            <person name="Detter J.C."/>
            <person name="Han C."/>
            <person name="Tapia R."/>
            <person name="Land M."/>
            <person name="Hauser L."/>
            <person name="Jeffries C."/>
            <person name="Kyrpides N."/>
            <person name="Ivanova N."/>
            <person name="Ovchinnikova G."/>
            <person name="Brumm P."/>
            <person name="Mead D."/>
            <person name="Woyke T."/>
        </authorList>
    </citation>
    <scope>NUCLEOTIDE SEQUENCE [LARGE SCALE GENOMIC DNA]</scope>
    <source>
        <strain evidence="1">Y4.1MC1</strain>
    </source>
</reference>
<name>A0A7U4DKL8_GEOS0</name>
<dbReference type="NCBIfam" id="NF011972">
    <property type="entry name" value="PRK15443.1-3"/>
    <property type="match status" value="1"/>
</dbReference>
<sequence length="172" mass="19720">MNQALIEQIVKEIMASMNGAEVNTEKNEKNQWVKVDVKHDYPLAEKRPELIKTPTGKSLDEINLKGVIDGDVKPEDIRISPETLELQAQIADSMGRKQFAANLRRAAELIAIPDKRILEIYNALRPYRSTKDELLAIADELEHQYHAKMNAKLVREAAEVYELRDRLRKDSE</sequence>
<dbReference type="SUPFAM" id="SSF47148">
    <property type="entry name" value="Diol dehydratase, gamma subunit"/>
    <property type="match status" value="1"/>
</dbReference>
<accession>A0A7U4DKL8</accession>
<evidence type="ECO:0000313" key="1">
    <source>
        <dbReference type="EMBL" id="ADP74627.1"/>
    </source>
</evidence>
<dbReference type="InterPro" id="IPR003207">
    <property type="entry name" value="Ppandiol/glycerol_DeHydtase_su"/>
</dbReference>
<dbReference type="Gene3D" id="1.10.1510.20">
    <property type="entry name" value="Propanediol/glycerol dehydratase, small subunit"/>
    <property type="match status" value="1"/>
</dbReference>
<protein>
    <submittedName>
        <fullName evidence="1">Dehydratase small subunit</fullName>
    </submittedName>
</protein>
<proteinExistence type="predicted"/>
<dbReference type="EMBL" id="CP002293">
    <property type="protein sequence ID" value="ADP74627.1"/>
    <property type="molecule type" value="Genomic_DNA"/>
</dbReference>